<feature type="domain" description="EamA" evidence="8">
    <location>
        <begin position="145"/>
        <end position="277"/>
    </location>
</feature>
<keyword evidence="10" id="KW-1185">Reference proteome</keyword>
<feature type="transmembrane region" description="Helical" evidence="7">
    <location>
        <begin position="65"/>
        <end position="88"/>
    </location>
</feature>
<feature type="transmembrane region" description="Helical" evidence="7">
    <location>
        <begin position="35"/>
        <end position="53"/>
    </location>
</feature>
<comment type="similarity">
    <text evidence="2">Belongs to the EamA transporter family.</text>
</comment>
<dbReference type="PANTHER" id="PTHR42920">
    <property type="entry name" value="OS03G0707200 PROTEIN-RELATED"/>
    <property type="match status" value="1"/>
</dbReference>
<evidence type="ECO:0000256" key="7">
    <source>
        <dbReference type="SAM" id="Phobius"/>
    </source>
</evidence>
<feature type="transmembrane region" description="Helical" evidence="7">
    <location>
        <begin position="262"/>
        <end position="280"/>
    </location>
</feature>
<protein>
    <submittedName>
        <fullName evidence="9">DMT family transporter</fullName>
    </submittedName>
</protein>
<evidence type="ECO:0000313" key="10">
    <source>
        <dbReference type="Proteomes" id="UP001651880"/>
    </source>
</evidence>
<accession>A0ABT1NFI7</accession>
<comment type="caution">
    <text evidence="9">The sequence shown here is derived from an EMBL/GenBank/DDBJ whole genome shotgun (WGS) entry which is preliminary data.</text>
</comment>
<sequence length="304" mass="33141">MTKQIKAELMLLTITVFWGASYMLTKLGLGGLEPFNLTAIRFLIAFAIAAAVFHKQILGADKKTIKYAFILGLILLGMFISMTFGLKYTTASNAGFLISLSVVLIPIISFVFLKQKIEKSVAVGVFLALIGIALLTLDAQFKINIGDLLCILCALFCSVHVIVIGIFTKEVDSIALGALQLGFAGIFSMVISLFTENMKLPDTALSWFSVLMLSVFCTAIGYIVQSTAQQYTSATHTGLILSLEPVFSAVLAYMFLGEMLAPRGYAGAAILMLSVLIAELDFKNIFRRNKEETISERGIQENEI</sequence>
<feature type="transmembrane region" description="Helical" evidence="7">
    <location>
        <begin position="206"/>
        <end position="224"/>
    </location>
</feature>
<dbReference type="InterPro" id="IPR037185">
    <property type="entry name" value="EmrE-like"/>
</dbReference>
<dbReference type="EMBL" id="JAJEKE010000008">
    <property type="protein sequence ID" value="MCQ1530037.1"/>
    <property type="molecule type" value="Genomic_DNA"/>
</dbReference>
<feature type="domain" description="EamA" evidence="8">
    <location>
        <begin position="6"/>
        <end position="136"/>
    </location>
</feature>
<keyword evidence="5 7" id="KW-1133">Transmembrane helix</keyword>
<comment type="subcellular location">
    <subcellularLocation>
        <location evidence="1">Cell membrane</location>
        <topology evidence="1">Multi-pass membrane protein</topology>
    </subcellularLocation>
</comment>
<evidence type="ECO:0000256" key="4">
    <source>
        <dbReference type="ARBA" id="ARBA00022692"/>
    </source>
</evidence>
<gene>
    <name evidence="9" type="ORF">LJD61_10825</name>
</gene>
<evidence type="ECO:0000256" key="2">
    <source>
        <dbReference type="ARBA" id="ARBA00007362"/>
    </source>
</evidence>
<dbReference type="Pfam" id="PF00892">
    <property type="entry name" value="EamA"/>
    <property type="match status" value="2"/>
</dbReference>
<dbReference type="RefSeq" id="WP_255227553.1">
    <property type="nucleotide sequence ID" value="NZ_JAJEKE010000008.1"/>
</dbReference>
<feature type="transmembrane region" description="Helical" evidence="7">
    <location>
        <begin position="174"/>
        <end position="194"/>
    </location>
</feature>
<evidence type="ECO:0000313" key="9">
    <source>
        <dbReference type="EMBL" id="MCQ1530037.1"/>
    </source>
</evidence>
<name>A0ABT1NFI7_9FIRM</name>
<dbReference type="Proteomes" id="UP001651880">
    <property type="component" value="Unassembled WGS sequence"/>
</dbReference>
<dbReference type="InterPro" id="IPR051258">
    <property type="entry name" value="Diverse_Substrate_Transporter"/>
</dbReference>
<feature type="transmembrane region" description="Helical" evidence="7">
    <location>
        <begin position="9"/>
        <end position="29"/>
    </location>
</feature>
<evidence type="ECO:0000256" key="6">
    <source>
        <dbReference type="ARBA" id="ARBA00023136"/>
    </source>
</evidence>
<dbReference type="InterPro" id="IPR000620">
    <property type="entry name" value="EamA_dom"/>
</dbReference>
<feature type="transmembrane region" description="Helical" evidence="7">
    <location>
        <begin position="120"/>
        <end position="137"/>
    </location>
</feature>
<evidence type="ECO:0000256" key="5">
    <source>
        <dbReference type="ARBA" id="ARBA00022989"/>
    </source>
</evidence>
<organism evidence="9 10">
    <name type="scientific">Lutispora saccharofermentans</name>
    <dbReference type="NCBI Taxonomy" id="3024236"/>
    <lineage>
        <taxon>Bacteria</taxon>
        <taxon>Bacillati</taxon>
        <taxon>Bacillota</taxon>
        <taxon>Clostridia</taxon>
        <taxon>Lutisporales</taxon>
        <taxon>Lutisporaceae</taxon>
        <taxon>Lutispora</taxon>
    </lineage>
</organism>
<feature type="transmembrane region" description="Helical" evidence="7">
    <location>
        <begin position="94"/>
        <end position="113"/>
    </location>
</feature>
<reference evidence="9 10" key="1">
    <citation type="submission" date="2021-10" db="EMBL/GenBank/DDBJ databases">
        <title>Lutispora strain m25 sp. nov., a thermophilic, non-spore-forming bacterium isolated from a lab-scale methanogenic bioreactor digesting anaerobic sludge.</title>
        <authorList>
            <person name="El Houari A."/>
            <person name="Mcdonald J."/>
        </authorList>
    </citation>
    <scope>NUCLEOTIDE SEQUENCE [LARGE SCALE GENOMIC DNA]</scope>
    <source>
        <strain evidence="10">m25</strain>
    </source>
</reference>
<dbReference type="SUPFAM" id="SSF103481">
    <property type="entry name" value="Multidrug resistance efflux transporter EmrE"/>
    <property type="match status" value="2"/>
</dbReference>
<keyword evidence="6 7" id="KW-0472">Membrane</keyword>
<proteinExistence type="inferred from homology"/>
<feature type="transmembrane region" description="Helical" evidence="7">
    <location>
        <begin position="236"/>
        <end position="256"/>
    </location>
</feature>
<dbReference type="PANTHER" id="PTHR42920:SF5">
    <property type="entry name" value="EAMA DOMAIN-CONTAINING PROTEIN"/>
    <property type="match status" value="1"/>
</dbReference>
<evidence type="ECO:0000256" key="3">
    <source>
        <dbReference type="ARBA" id="ARBA00022475"/>
    </source>
</evidence>
<evidence type="ECO:0000256" key="1">
    <source>
        <dbReference type="ARBA" id="ARBA00004651"/>
    </source>
</evidence>
<keyword evidence="3" id="KW-1003">Cell membrane</keyword>
<keyword evidence="4 7" id="KW-0812">Transmembrane</keyword>
<evidence type="ECO:0000259" key="8">
    <source>
        <dbReference type="Pfam" id="PF00892"/>
    </source>
</evidence>
<feature type="transmembrane region" description="Helical" evidence="7">
    <location>
        <begin position="143"/>
        <end position="167"/>
    </location>
</feature>